<reference evidence="3" key="1">
    <citation type="submission" date="2017-09" db="EMBL/GenBank/DDBJ databases">
        <title>Depth-based differentiation of microbial function through sediment-hosted aquifers and enrichment of novel symbionts in the deep terrestrial subsurface.</title>
        <authorList>
            <person name="Probst A.J."/>
            <person name="Ladd B."/>
            <person name="Jarett J.K."/>
            <person name="Geller-Mcgrath D.E."/>
            <person name="Sieber C.M.K."/>
            <person name="Emerson J.B."/>
            <person name="Anantharaman K."/>
            <person name="Thomas B.C."/>
            <person name="Malmstrom R."/>
            <person name="Stieglmeier M."/>
            <person name="Klingl A."/>
            <person name="Woyke T."/>
            <person name="Ryan C.M."/>
            <person name="Banfield J.F."/>
        </authorList>
    </citation>
    <scope>NUCLEOTIDE SEQUENCE [LARGE SCALE GENOMIC DNA]</scope>
</reference>
<evidence type="ECO:0000313" key="3">
    <source>
        <dbReference type="Proteomes" id="UP000230557"/>
    </source>
</evidence>
<dbReference type="SUPFAM" id="SSF81301">
    <property type="entry name" value="Nucleotidyltransferase"/>
    <property type="match status" value="1"/>
</dbReference>
<dbReference type="GO" id="GO:0016779">
    <property type="term" value="F:nucleotidyltransferase activity"/>
    <property type="evidence" value="ECO:0007669"/>
    <property type="project" value="InterPro"/>
</dbReference>
<comment type="caution">
    <text evidence="2">The sequence shown here is derived from an EMBL/GenBank/DDBJ whole genome shotgun (WGS) entry which is preliminary data.</text>
</comment>
<dbReference type="Gene3D" id="3.30.460.10">
    <property type="entry name" value="Beta Polymerase, domain 2"/>
    <property type="match status" value="1"/>
</dbReference>
<protein>
    <recommendedName>
        <fullName evidence="1">Polymerase nucleotidyl transferase domain-containing protein</fullName>
    </recommendedName>
</protein>
<dbReference type="InterPro" id="IPR043519">
    <property type="entry name" value="NT_sf"/>
</dbReference>
<accession>A0A2H0VC85</accession>
<organism evidence="2 3">
    <name type="scientific">Candidatus Doudnabacteria bacterium CG10_big_fil_rev_8_21_14_0_10_41_10</name>
    <dbReference type="NCBI Taxonomy" id="1974551"/>
    <lineage>
        <taxon>Bacteria</taxon>
        <taxon>Candidatus Doudnaibacteriota</taxon>
    </lineage>
</organism>
<dbReference type="CDD" id="cd05403">
    <property type="entry name" value="NT_KNTase_like"/>
    <property type="match status" value="1"/>
</dbReference>
<evidence type="ECO:0000259" key="1">
    <source>
        <dbReference type="Pfam" id="PF01909"/>
    </source>
</evidence>
<feature type="domain" description="Polymerase nucleotidyl transferase" evidence="1">
    <location>
        <begin position="52"/>
        <end position="134"/>
    </location>
</feature>
<dbReference type="Pfam" id="PF01909">
    <property type="entry name" value="NTP_transf_2"/>
    <property type="match status" value="1"/>
</dbReference>
<dbReference type="Proteomes" id="UP000230557">
    <property type="component" value="Unassembled WGS sequence"/>
</dbReference>
<evidence type="ECO:0000313" key="2">
    <source>
        <dbReference type="EMBL" id="PIR96728.1"/>
    </source>
</evidence>
<gene>
    <name evidence="2" type="ORF">COT91_05090</name>
</gene>
<dbReference type="EMBL" id="PFAJ01000065">
    <property type="protein sequence ID" value="PIR96728.1"/>
    <property type="molecule type" value="Genomic_DNA"/>
</dbReference>
<sequence>MRKEWINYESFASLSKDERRKAVLESGRLYEKRFVLSPDEKMAERLGRLHSLVGKFKSQHPEVVSLGLFGSLTKGYATPESDIDAILFIDTKQAEVEAGKTEQNHAVKNLSEYRAALQSEFQTFLEKQLDVHTEQTSHVFVHFVDESAIRRVLEDPKAEDQAVGGLFRLFLLSLSKGIRPYRQTVIETLEKQGVNGKRKWEMIIHKLAEFENPEIVSNGKLLTHMNAQREWLYPSLQKARRVFLQETRTDSQDVKKAA</sequence>
<proteinExistence type="predicted"/>
<name>A0A2H0VC85_9BACT</name>
<dbReference type="InterPro" id="IPR002934">
    <property type="entry name" value="Polymerase_NTP_transf_dom"/>
</dbReference>
<dbReference type="AlphaFoldDB" id="A0A2H0VC85"/>